<accession>A0A375EC29</accession>
<evidence type="ECO:0000313" key="1">
    <source>
        <dbReference type="EMBL" id="SOZ72859.1"/>
    </source>
</evidence>
<reference evidence="1" key="1">
    <citation type="submission" date="2018-01" db="EMBL/GenBank/DDBJ databases">
        <authorList>
            <person name="Clerissi C."/>
        </authorList>
    </citation>
    <scope>NUCLEOTIDE SEQUENCE</scope>
    <source>
        <strain evidence="1">Cupriavidus taiwanensis STM 8556</strain>
    </source>
</reference>
<dbReference type="EMBL" id="OFTH01000047">
    <property type="protein sequence ID" value="SOZ72859.1"/>
    <property type="molecule type" value="Genomic_DNA"/>
</dbReference>
<gene>
    <name evidence="1" type="ORF">CBM2613_B50007</name>
</gene>
<organism evidence="1">
    <name type="scientific">Cupriavidus taiwanensis</name>
    <dbReference type="NCBI Taxonomy" id="164546"/>
    <lineage>
        <taxon>Bacteria</taxon>
        <taxon>Pseudomonadati</taxon>
        <taxon>Pseudomonadota</taxon>
        <taxon>Betaproteobacteria</taxon>
        <taxon>Burkholderiales</taxon>
        <taxon>Burkholderiaceae</taxon>
        <taxon>Cupriavidus</taxon>
    </lineage>
</organism>
<name>A0A375EC29_9BURK</name>
<sequence>MVGSAVVNTSRLVLKYALRTNDFPGLSL</sequence>
<comment type="caution">
    <text evidence="1">The sequence shown here is derived from an EMBL/GenBank/DDBJ whole genome shotgun (WGS) entry which is preliminary data.</text>
</comment>
<dbReference type="Proteomes" id="UP000256952">
    <property type="component" value="Chromosome CBM2613_b"/>
</dbReference>
<proteinExistence type="predicted"/>
<dbReference type="AlphaFoldDB" id="A0A375EC29"/>
<protein>
    <submittedName>
        <fullName evidence="1">Uncharacterized protein</fullName>
    </submittedName>
</protein>